<dbReference type="InterPro" id="IPR027417">
    <property type="entry name" value="P-loop_NTPase"/>
</dbReference>
<feature type="domain" description="ABC transporter" evidence="7">
    <location>
        <begin position="7"/>
        <end position="240"/>
    </location>
</feature>
<dbReference type="Proteomes" id="UP000008917">
    <property type="component" value="Chromosome"/>
</dbReference>
<keyword evidence="4" id="KW-0547">Nucleotide-binding</keyword>
<accession>E6UW54</accession>
<dbReference type="InterPro" id="IPR017871">
    <property type="entry name" value="ABC_transporter-like_CS"/>
</dbReference>
<dbReference type="InterPro" id="IPR052156">
    <property type="entry name" value="BCAA_Transport_ATP-bd_LivF"/>
</dbReference>
<dbReference type="eggNOG" id="COG0410">
    <property type="taxonomic scope" value="Bacteria"/>
</dbReference>
<evidence type="ECO:0000313" key="9">
    <source>
        <dbReference type="Proteomes" id="UP000008917"/>
    </source>
</evidence>
<sequence>MTALNLLTLEGVQTHIGAYHILHGVDLAVPKGQLTMLLGRNGAGKTTTLRTIMGLWHASQGRVRFADKDITALQTPQIAGLGIAYVPENMGIFSDLTVKENMLLAARGAKNAGQIDDTRLKWIFKLFPAVEKFWNHPAGKLSGGQKQMLAVSRAIVEPRELLLIDEPSKGLAPVMINNMIDAFAELKRSGVTILLVEQNINFAQRLGDNVAVMDNGRVVHSGSMAAFSADAQLQQSLLGLAL</sequence>
<evidence type="ECO:0000256" key="3">
    <source>
        <dbReference type="ARBA" id="ARBA00022475"/>
    </source>
</evidence>
<dbReference type="GO" id="GO:0015807">
    <property type="term" value="P:L-amino acid transport"/>
    <property type="evidence" value="ECO:0007669"/>
    <property type="project" value="TreeGrafter"/>
</dbReference>
<dbReference type="PANTHER" id="PTHR43820:SF2">
    <property type="entry name" value="ABC TRANSPORTER ATP-BINDING PROTEIN"/>
    <property type="match status" value="1"/>
</dbReference>
<evidence type="ECO:0000259" key="7">
    <source>
        <dbReference type="PROSITE" id="PS50893"/>
    </source>
</evidence>
<keyword evidence="2" id="KW-0813">Transport</keyword>
<dbReference type="PROSITE" id="PS00211">
    <property type="entry name" value="ABC_TRANSPORTER_1"/>
    <property type="match status" value="1"/>
</dbReference>
<name>E6UW54_VARPE</name>
<dbReference type="InterPro" id="IPR003439">
    <property type="entry name" value="ABC_transporter-like_ATP-bd"/>
</dbReference>
<dbReference type="Gene3D" id="3.40.50.300">
    <property type="entry name" value="P-loop containing nucleotide triphosphate hydrolases"/>
    <property type="match status" value="1"/>
</dbReference>
<dbReference type="CDD" id="cd03224">
    <property type="entry name" value="ABC_TM1139_LivF_branched"/>
    <property type="match status" value="1"/>
</dbReference>
<dbReference type="PANTHER" id="PTHR43820">
    <property type="entry name" value="HIGH-AFFINITY BRANCHED-CHAIN AMINO ACID TRANSPORT ATP-BINDING PROTEIN LIVF"/>
    <property type="match status" value="1"/>
</dbReference>
<evidence type="ECO:0000256" key="5">
    <source>
        <dbReference type="ARBA" id="ARBA00022840"/>
    </source>
</evidence>
<dbReference type="HOGENOM" id="CLU_000604_1_2_4"/>
<dbReference type="SUPFAM" id="SSF52540">
    <property type="entry name" value="P-loop containing nucleoside triphosphate hydrolases"/>
    <property type="match status" value="1"/>
</dbReference>
<dbReference type="Pfam" id="PF00005">
    <property type="entry name" value="ABC_tran"/>
    <property type="match status" value="1"/>
</dbReference>
<evidence type="ECO:0000256" key="4">
    <source>
        <dbReference type="ARBA" id="ARBA00022741"/>
    </source>
</evidence>
<dbReference type="KEGG" id="vpe:Varpa_3441"/>
<keyword evidence="5" id="KW-0067">ATP-binding</keyword>
<dbReference type="PROSITE" id="PS50893">
    <property type="entry name" value="ABC_TRANSPORTER_2"/>
    <property type="match status" value="1"/>
</dbReference>
<keyword evidence="6" id="KW-0029">Amino-acid transport</keyword>
<dbReference type="EMBL" id="CP002417">
    <property type="protein sequence ID" value="ADU37626.1"/>
    <property type="molecule type" value="Genomic_DNA"/>
</dbReference>
<reference evidence="8 9" key="2">
    <citation type="journal article" date="2013" name="Genome Announc.">
        <title>Genome of the Root-Associated Plant Growth-Promoting Bacterium Variovorax paradoxus Strain EPS.</title>
        <authorList>
            <person name="Han J.I."/>
            <person name="Spain J.C."/>
            <person name="Leadbetter J.R."/>
            <person name="Ovchinnikova G."/>
            <person name="Goodwin L.A."/>
            <person name="Han C.S."/>
            <person name="Woyke T."/>
            <person name="Davenport K.W."/>
            <person name="Orwin P.M."/>
        </authorList>
    </citation>
    <scope>NUCLEOTIDE SEQUENCE [LARGE SCALE GENOMIC DNA]</scope>
    <source>
        <strain evidence="8 9">EPS</strain>
    </source>
</reference>
<dbReference type="OrthoDB" id="9776369at2"/>
<organism evidence="8 9">
    <name type="scientific">Variovorax paradoxus (strain EPS)</name>
    <dbReference type="NCBI Taxonomy" id="595537"/>
    <lineage>
        <taxon>Bacteria</taxon>
        <taxon>Pseudomonadati</taxon>
        <taxon>Pseudomonadota</taxon>
        <taxon>Betaproteobacteria</taxon>
        <taxon>Burkholderiales</taxon>
        <taxon>Comamonadaceae</taxon>
        <taxon>Variovorax</taxon>
    </lineage>
</organism>
<evidence type="ECO:0000256" key="6">
    <source>
        <dbReference type="ARBA" id="ARBA00022970"/>
    </source>
</evidence>
<proteinExistence type="inferred from homology"/>
<dbReference type="AlphaFoldDB" id="E6UW54"/>
<gene>
    <name evidence="8" type="ordered locus">Varpa_3441</name>
</gene>
<evidence type="ECO:0000313" key="8">
    <source>
        <dbReference type="EMBL" id="ADU37626.1"/>
    </source>
</evidence>
<dbReference type="RefSeq" id="WP_013541853.1">
    <property type="nucleotide sequence ID" value="NC_014931.1"/>
</dbReference>
<reference evidence="9" key="1">
    <citation type="submission" date="2010-12" db="EMBL/GenBank/DDBJ databases">
        <title>Complete sequence of Variovorax paradoxus EPS.</title>
        <authorList>
            <consortium name="US DOE Joint Genome Institute"/>
            <person name="Lucas S."/>
            <person name="Copeland A."/>
            <person name="Lapidus A."/>
            <person name="Cheng J.-F."/>
            <person name="Goodwin L."/>
            <person name="Pitluck S."/>
            <person name="Teshima H."/>
            <person name="Detter J.C."/>
            <person name="Han C."/>
            <person name="Tapia R."/>
            <person name="Land M."/>
            <person name="Hauser L."/>
            <person name="Kyrpides N."/>
            <person name="Ivanova N."/>
            <person name="Ovchinnikova G."/>
            <person name="Orwin P."/>
            <person name="Han J.-I.G."/>
            <person name="Woyke T."/>
        </authorList>
    </citation>
    <scope>NUCLEOTIDE SEQUENCE [LARGE SCALE GENOMIC DNA]</scope>
    <source>
        <strain evidence="9">EPS</strain>
    </source>
</reference>
<comment type="similarity">
    <text evidence="1">Belongs to the ABC transporter superfamily.</text>
</comment>
<evidence type="ECO:0000256" key="1">
    <source>
        <dbReference type="ARBA" id="ARBA00005417"/>
    </source>
</evidence>
<evidence type="ECO:0000256" key="2">
    <source>
        <dbReference type="ARBA" id="ARBA00022448"/>
    </source>
</evidence>
<dbReference type="GO" id="GO:0016887">
    <property type="term" value="F:ATP hydrolysis activity"/>
    <property type="evidence" value="ECO:0007669"/>
    <property type="project" value="InterPro"/>
</dbReference>
<dbReference type="STRING" id="595537.Varpa_3441"/>
<keyword evidence="3" id="KW-0472">Membrane</keyword>
<dbReference type="GO" id="GO:0005524">
    <property type="term" value="F:ATP binding"/>
    <property type="evidence" value="ECO:0007669"/>
    <property type="project" value="UniProtKB-KW"/>
</dbReference>
<dbReference type="InterPro" id="IPR003593">
    <property type="entry name" value="AAA+_ATPase"/>
</dbReference>
<dbReference type="GO" id="GO:0015658">
    <property type="term" value="F:branched-chain amino acid transmembrane transporter activity"/>
    <property type="evidence" value="ECO:0007669"/>
    <property type="project" value="TreeGrafter"/>
</dbReference>
<dbReference type="SMART" id="SM00382">
    <property type="entry name" value="AAA"/>
    <property type="match status" value="1"/>
</dbReference>
<protein>
    <submittedName>
        <fullName evidence="8">ABC transporter related protein</fullName>
    </submittedName>
</protein>
<keyword evidence="3" id="KW-1003">Cell membrane</keyword>